<dbReference type="GO" id="GO:0005886">
    <property type="term" value="C:plasma membrane"/>
    <property type="evidence" value="ECO:0007669"/>
    <property type="project" value="UniProtKB-SubCell"/>
</dbReference>
<sequence>MLYPPVSFVIQSPRIDGVKAYTKKVDKREVILDLQLCYTGDCEINVEVKKLCKAGVKGIQVHGTLRVILAPLLADVPFVGAVTMFFIHKPHLDINWTGLTNILEIPGVSDMTDGMIDDLIASYLVLPNRFTFPLSSQVNAARLRFPVPQGVLRVYLLEAEHLIPKDTYLRGIIKGKSDPYAIMRVGNQTFKSRTIKENLNPHWNEMYEVKDDDRQCALGMLDIPLHRLLTSDKLTLEQRFPLTNSGPHSFIKMEVVMRVLHIEDPDPDTVYAGINSLKHGPVSIRRMHQAKSNENPRKHSTEKQQSGGHYVPQNKVARKESAASTSHRAGFGGHEQRPALEQAPQTSNLQHPQRMGPNQNLEQAPRTPNLRHLQRMAPSLVSLSSMASSVFDVSEDPSGPGEVTGEVNISVRYASLRRSLIVSINGCRNLIQCSSHGADPYVRIYLLPDRRWASRKKTTVKRKTLNPIYNEKFEFLVSLEDAKKRTLDIAVKHNRLFGSQERKEMGKTLVDLSQEDVDQGFTDWFELTLSRRPSS</sequence>
<evidence type="ECO:0000259" key="17">
    <source>
        <dbReference type="PROSITE" id="PS51847"/>
    </source>
</evidence>
<reference evidence="18" key="1">
    <citation type="thesis" date="2020" institute="ProQuest LLC" country="789 East Eisenhower Parkway, Ann Arbor, MI, USA">
        <title>Comparative Genomics and Chromosome Evolution.</title>
        <authorList>
            <person name="Mudd A.B."/>
        </authorList>
    </citation>
    <scope>NUCLEOTIDE SEQUENCE</scope>
    <source>
        <strain evidence="18">237g6f4</strain>
        <tissue evidence="18">Blood</tissue>
    </source>
</reference>
<dbReference type="GO" id="GO:0031210">
    <property type="term" value="F:phosphatidylcholine binding"/>
    <property type="evidence" value="ECO:0007669"/>
    <property type="project" value="TreeGrafter"/>
</dbReference>
<dbReference type="PANTHER" id="PTHR45761:SF4">
    <property type="entry name" value="EXTENDED SYNAPTOTAGMIN-3"/>
    <property type="match status" value="1"/>
</dbReference>
<dbReference type="GO" id="GO:0006869">
    <property type="term" value="P:lipid transport"/>
    <property type="evidence" value="ECO:0007669"/>
    <property type="project" value="UniProtKB-KW"/>
</dbReference>
<dbReference type="PROSITE" id="PS50004">
    <property type="entry name" value="C2"/>
    <property type="match status" value="2"/>
</dbReference>
<keyword evidence="19" id="KW-1185">Reference proteome</keyword>
<comment type="subcellular location">
    <subcellularLocation>
        <location evidence="1">Cell membrane</location>
        <topology evidence="1">Peripheral membrane protein</topology>
    </subcellularLocation>
    <subcellularLocation>
        <location evidence="2">Endoplasmic reticulum membrane</location>
        <topology evidence="2">Multi-pass membrane protein</topology>
    </subcellularLocation>
</comment>
<keyword evidence="13" id="KW-0446">Lipid-binding</keyword>
<dbReference type="GO" id="GO:0005544">
    <property type="term" value="F:calcium-dependent phospholipid binding"/>
    <property type="evidence" value="ECO:0007669"/>
    <property type="project" value="TreeGrafter"/>
</dbReference>
<dbReference type="PANTHER" id="PTHR45761">
    <property type="entry name" value="EXTENDED SYNAPTOTAGMIN-LIKE PROTEIN 2, ISOFORM C"/>
    <property type="match status" value="1"/>
</dbReference>
<keyword evidence="6" id="KW-0812">Transmembrane</keyword>
<keyword evidence="14" id="KW-0472">Membrane</keyword>
<feature type="domain" description="C2" evidence="16">
    <location>
        <begin position="403"/>
        <end position="525"/>
    </location>
</feature>
<keyword evidence="4" id="KW-0813">Transport</keyword>
<evidence type="ECO:0000313" key="19">
    <source>
        <dbReference type="Proteomes" id="UP000824782"/>
    </source>
</evidence>
<evidence type="ECO:0000256" key="5">
    <source>
        <dbReference type="ARBA" id="ARBA00022475"/>
    </source>
</evidence>
<dbReference type="EMBL" id="WNYA01000586">
    <property type="protein sequence ID" value="KAG8547862.1"/>
    <property type="molecule type" value="Genomic_DNA"/>
</dbReference>
<evidence type="ECO:0000313" key="18">
    <source>
        <dbReference type="EMBL" id="KAG8547862.1"/>
    </source>
</evidence>
<dbReference type="FunFam" id="2.60.40.150:FF:000025">
    <property type="entry name" value="Extended synaptotagmin 2"/>
    <property type="match status" value="1"/>
</dbReference>
<evidence type="ECO:0000256" key="4">
    <source>
        <dbReference type="ARBA" id="ARBA00022448"/>
    </source>
</evidence>
<proteinExistence type="inferred from homology"/>
<keyword evidence="7" id="KW-0479">Metal-binding</keyword>
<comment type="caution">
    <text evidence="18">The sequence shown here is derived from an EMBL/GenBank/DDBJ whole genome shotgun (WGS) entry which is preliminary data.</text>
</comment>
<dbReference type="GO" id="GO:0035091">
    <property type="term" value="F:phosphatidylinositol binding"/>
    <property type="evidence" value="ECO:0007669"/>
    <property type="project" value="TreeGrafter"/>
</dbReference>
<keyword evidence="5" id="KW-1003">Cell membrane</keyword>
<evidence type="ECO:0000256" key="1">
    <source>
        <dbReference type="ARBA" id="ARBA00004202"/>
    </source>
</evidence>
<keyword evidence="8" id="KW-0677">Repeat</keyword>
<evidence type="ECO:0000256" key="7">
    <source>
        <dbReference type="ARBA" id="ARBA00022723"/>
    </source>
</evidence>
<name>A0AAV6ZKF5_ENGPU</name>
<evidence type="ECO:0000256" key="13">
    <source>
        <dbReference type="ARBA" id="ARBA00023121"/>
    </source>
</evidence>
<dbReference type="AlphaFoldDB" id="A0AAV6ZKF5"/>
<dbReference type="GO" id="GO:0005789">
    <property type="term" value="C:endoplasmic reticulum membrane"/>
    <property type="evidence" value="ECO:0007669"/>
    <property type="project" value="UniProtKB-SubCell"/>
</dbReference>
<dbReference type="Proteomes" id="UP000824782">
    <property type="component" value="Unassembled WGS sequence"/>
</dbReference>
<organism evidence="18 19">
    <name type="scientific">Engystomops pustulosus</name>
    <name type="common">Tungara frog</name>
    <name type="synonym">Physalaemus pustulosus</name>
    <dbReference type="NCBI Taxonomy" id="76066"/>
    <lineage>
        <taxon>Eukaryota</taxon>
        <taxon>Metazoa</taxon>
        <taxon>Chordata</taxon>
        <taxon>Craniata</taxon>
        <taxon>Vertebrata</taxon>
        <taxon>Euteleostomi</taxon>
        <taxon>Amphibia</taxon>
        <taxon>Batrachia</taxon>
        <taxon>Anura</taxon>
        <taxon>Neobatrachia</taxon>
        <taxon>Hyloidea</taxon>
        <taxon>Leptodactylidae</taxon>
        <taxon>Leiuperinae</taxon>
        <taxon>Engystomops</taxon>
    </lineage>
</organism>
<dbReference type="InterPro" id="IPR051634">
    <property type="entry name" value="Extended_Synaptotagmin"/>
</dbReference>
<evidence type="ECO:0000256" key="15">
    <source>
        <dbReference type="SAM" id="MobiDB-lite"/>
    </source>
</evidence>
<dbReference type="InterPro" id="IPR035892">
    <property type="entry name" value="C2_domain_sf"/>
</dbReference>
<evidence type="ECO:0008006" key="20">
    <source>
        <dbReference type="Google" id="ProtNLM"/>
    </source>
</evidence>
<keyword evidence="9" id="KW-0256">Endoplasmic reticulum</keyword>
<feature type="compositionally biased region" description="Polar residues" evidence="15">
    <location>
        <begin position="343"/>
        <end position="362"/>
    </location>
</feature>
<dbReference type="Gene3D" id="2.60.40.150">
    <property type="entry name" value="C2 domain"/>
    <property type="match status" value="2"/>
</dbReference>
<dbReference type="InterPro" id="IPR031468">
    <property type="entry name" value="SMP_LBD"/>
</dbReference>
<feature type="domain" description="SMP-LTD" evidence="17">
    <location>
        <begin position="1"/>
        <end position="135"/>
    </location>
</feature>
<evidence type="ECO:0000256" key="10">
    <source>
        <dbReference type="ARBA" id="ARBA00022837"/>
    </source>
</evidence>
<dbReference type="CDD" id="cd04030">
    <property type="entry name" value="C2C_KIAA1228"/>
    <property type="match status" value="1"/>
</dbReference>
<dbReference type="SMART" id="SM00239">
    <property type="entry name" value="C2"/>
    <property type="match status" value="2"/>
</dbReference>
<keyword evidence="10" id="KW-0106">Calcium</keyword>
<evidence type="ECO:0000256" key="11">
    <source>
        <dbReference type="ARBA" id="ARBA00022989"/>
    </source>
</evidence>
<accession>A0AAV6ZKF5</accession>
<comment type="similarity">
    <text evidence="3">Belongs to the extended synaptotagmin family.</text>
</comment>
<dbReference type="FunFam" id="2.60.40.150:FF:000093">
    <property type="entry name" value="Extended synaptotagmin 3"/>
    <property type="match status" value="1"/>
</dbReference>
<feature type="region of interest" description="Disordered" evidence="15">
    <location>
        <begin position="288"/>
        <end position="364"/>
    </location>
</feature>
<dbReference type="GO" id="GO:0005509">
    <property type="term" value="F:calcium ion binding"/>
    <property type="evidence" value="ECO:0007669"/>
    <property type="project" value="TreeGrafter"/>
</dbReference>
<dbReference type="GO" id="GO:0061817">
    <property type="term" value="P:endoplasmic reticulum-plasma membrane tethering"/>
    <property type="evidence" value="ECO:0007669"/>
    <property type="project" value="InterPro"/>
</dbReference>
<protein>
    <recommendedName>
        <fullName evidence="20">Extended synaptotagmin-3</fullName>
    </recommendedName>
</protein>
<dbReference type="Pfam" id="PF17047">
    <property type="entry name" value="SMP_LBD"/>
    <property type="match status" value="1"/>
</dbReference>
<evidence type="ECO:0000256" key="9">
    <source>
        <dbReference type="ARBA" id="ARBA00022824"/>
    </source>
</evidence>
<dbReference type="InterPro" id="IPR039010">
    <property type="entry name" value="Synaptotagmin_SMP"/>
</dbReference>
<gene>
    <name evidence="18" type="ORF">GDO81_027286</name>
</gene>
<evidence type="ECO:0000256" key="8">
    <source>
        <dbReference type="ARBA" id="ARBA00022737"/>
    </source>
</evidence>
<evidence type="ECO:0000256" key="3">
    <source>
        <dbReference type="ARBA" id="ARBA00005867"/>
    </source>
</evidence>
<evidence type="ECO:0000256" key="6">
    <source>
        <dbReference type="ARBA" id="ARBA00022692"/>
    </source>
</evidence>
<evidence type="ECO:0000256" key="14">
    <source>
        <dbReference type="ARBA" id="ARBA00023136"/>
    </source>
</evidence>
<dbReference type="InterPro" id="IPR000008">
    <property type="entry name" value="C2_dom"/>
</dbReference>
<dbReference type="Pfam" id="PF00168">
    <property type="entry name" value="C2"/>
    <property type="match status" value="2"/>
</dbReference>
<keyword evidence="12" id="KW-0445">Lipid transport</keyword>
<evidence type="ECO:0000259" key="16">
    <source>
        <dbReference type="PROSITE" id="PS50004"/>
    </source>
</evidence>
<evidence type="ECO:0000256" key="2">
    <source>
        <dbReference type="ARBA" id="ARBA00004477"/>
    </source>
</evidence>
<dbReference type="GO" id="GO:0008429">
    <property type="term" value="F:phosphatidylethanolamine binding"/>
    <property type="evidence" value="ECO:0007669"/>
    <property type="project" value="TreeGrafter"/>
</dbReference>
<dbReference type="InterPro" id="IPR037752">
    <property type="entry name" value="C2C_KIAA1228"/>
</dbReference>
<evidence type="ECO:0000256" key="12">
    <source>
        <dbReference type="ARBA" id="ARBA00023055"/>
    </source>
</evidence>
<dbReference type="SUPFAM" id="SSF49562">
    <property type="entry name" value="C2 domain (Calcium/lipid-binding domain, CaLB)"/>
    <property type="match status" value="2"/>
</dbReference>
<keyword evidence="11" id="KW-1133">Transmembrane helix</keyword>
<feature type="domain" description="C2" evidence="16">
    <location>
        <begin position="132"/>
        <end position="255"/>
    </location>
</feature>
<dbReference type="PROSITE" id="PS51847">
    <property type="entry name" value="SMP"/>
    <property type="match status" value="1"/>
</dbReference>